<name>S4PSV9_9NEOP</name>
<protein>
    <submittedName>
        <fullName evidence="1">Uncharacterized protein</fullName>
    </submittedName>
</protein>
<dbReference type="AlphaFoldDB" id="S4PSV9"/>
<dbReference type="EMBL" id="GAIX01013108">
    <property type="protein sequence ID" value="JAA79452.1"/>
    <property type="molecule type" value="Transcribed_RNA"/>
</dbReference>
<sequence length="93" mass="10221">MSLKNRKLVLMMLRCRSETCSEILKDICGTTETCLWSAGCIKGVVAVVFTGTLGLTPTSQIDRLGAALSRTRQHTLRSIALFINDGWMKCVCP</sequence>
<organism evidence="1">
    <name type="scientific">Pararge aegeria</name>
    <name type="common">speckled wood butterfly</name>
    <dbReference type="NCBI Taxonomy" id="116150"/>
    <lineage>
        <taxon>Eukaryota</taxon>
        <taxon>Metazoa</taxon>
        <taxon>Ecdysozoa</taxon>
        <taxon>Arthropoda</taxon>
        <taxon>Hexapoda</taxon>
        <taxon>Insecta</taxon>
        <taxon>Pterygota</taxon>
        <taxon>Neoptera</taxon>
        <taxon>Endopterygota</taxon>
        <taxon>Lepidoptera</taxon>
        <taxon>Glossata</taxon>
        <taxon>Ditrysia</taxon>
        <taxon>Papilionoidea</taxon>
        <taxon>Nymphalidae</taxon>
        <taxon>Satyrinae</taxon>
        <taxon>Satyrini</taxon>
        <taxon>Parargina</taxon>
        <taxon>Pararge</taxon>
    </lineage>
</organism>
<accession>S4PSV9</accession>
<feature type="non-terminal residue" evidence="1">
    <location>
        <position position="93"/>
    </location>
</feature>
<evidence type="ECO:0000313" key="1">
    <source>
        <dbReference type="EMBL" id="JAA79452.1"/>
    </source>
</evidence>
<reference evidence="1" key="1">
    <citation type="journal article" date="2013" name="BMC Genomics">
        <title>Unscrambling butterfly oogenesis.</title>
        <authorList>
            <person name="Carter J.M."/>
            <person name="Baker S.C."/>
            <person name="Pink R."/>
            <person name="Carter D.R."/>
            <person name="Collins A."/>
            <person name="Tomlin J."/>
            <person name="Gibbs M."/>
            <person name="Breuker C.J."/>
        </authorList>
    </citation>
    <scope>NUCLEOTIDE SEQUENCE</scope>
    <source>
        <tissue evidence="1">Ovary</tissue>
    </source>
</reference>
<reference evidence="1" key="2">
    <citation type="submission" date="2013-05" db="EMBL/GenBank/DDBJ databases">
        <authorList>
            <person name="Carter J.-M."/>
            <person name="Baker S.C."/>
            <person name="Pink R."/>
            <person name="Carter D.R.F."/>
            <person name="Collins A."/>
            <person name="Tomlin J."/>
            <person name="Gibbs M."/>
            <person name="Breuker C.J."/>
        </authorList>
    </citation>
    <scope>NUCLEOTIDE SEQUENCE</scope>
    <source>
        <tissue evidence="1">Ovary</tissue>
    </source>
</reference>
<proteinExistence type="predicted"/>